<dbReference type="SMART" id="SM00849">
    <property type="entry name" value="Lactamase_B"/>
    <property type="match status" value="1"/>
</dbReference>
<dbReference type="InterPro" id="IPR051013">
    <property type="entry name" value="MBL_superfamily_lactonases"/>
</dbReference>
<dbReference type="PANTHER" id="PTHR42978:SF2">
    <property type="entry name" value="102 KBASES UNSTABLE REGION: FROM 1 TO 119443"/>
    <property type="match status" value="1"/>
</dbReference>
<gene>
    <name evidence="7" type="ORF">KIF53_15715</name>
</gene>
<evidence type="ECO:0000256" key="1">
    <source>
        <dbReference type="ARBA" id="ARBA00001947"/>
    </source>
</evidence>
<keyword evidence="5" id="KW-0862">Zinc</keyword>
<keyword evidence="8" id="KW-1185">Reference proteome</keyword>
<dbReference type="Gene3D" id="3.60.15.10">
    <property type="entry name" value="Ribonuclease Z/Hydroxyacylglutathione hydrolase-like"/>
    <property type="match status" value="1"/>
</dbReference>
<protein>
    <submittedName>
        <fullName evidence="7">MBL fold metallo-hydrolase</fullName>
    </submittedName>
</protein>
<comment type="cofactor">
    <cofactor evidence="1">
        <name>Zn(2+)</name>
        <dbReference type="ChEBI" id="CHEBI:29105"/>
    </cofactor>
</comment>
<dbReference type="EMBL" id="JAHDTB010000014">
    <property type="protein sequence ID" value="MBW8289080.1"/>
    <property type="molecule type" value="Genomic_DNA"/>
</dbReference>
<evidence type="ECO:0000256" key="5">
    <source>
        <dbReference type="ARBA" id="ARBA00022833"/>
    </source>
</evidence>
<dbReference type="CDD" id="cd07730">
    <property type="entry name" value="metallo-hydrolase-like_MBL-fold"/>
    <property type="match status" value="1"/>
</dbReference>
<dbReference type="Pfam" id="PF00753">
    <property type="entry name" value="Lactamase_B"/>
    <property type="match status" value="1"/>
</dbReference>
<keyword evidence="3" id="KW-0479">Metal-binding</keyword>
<accession>A0ABS7FG81</accession>
<evidence type="ECO:0000259" key="6">
    <source>
        <dbReference type="SMART" id="SM00849"/>
    </source>
</evidence>
<dbReference type="PANTHER" id="PTHR42978">
    <property type="entry name" value="QUORUM-QUENCHING LACTONASE YTNP-RELATED-RELATED"/>
    <property type="match status" value="1"/>
</dbReference>
<dbReference type="InterPro" id="IPR036866">
    <property type="entry name" value="RibonucZ/Hydroxyglut_hydro"/>
</dbReference>
<dbReference type="SUPFAM" id="SSF56281">
    <property type="entry name" value="Metallo-hydrolase/oxidoreductase"/>
    <property type="match status" value="1"/>
</dbReference>
<keyword evidence="4" id="KW-0378">Hydrolase</keyword>
<evidence type="ECO:0000256" key="3">
    <source>
        <dbReference type="ARBA" id="ARBA00022723"/>
    </source>
</evidence>
<dbReference type="GeneID" id="89685705"/>
<comment type="similarity">
    <text evidence="2">Belongs to the metallo-beta-lactamase superfamily.</text>
</comment>
<comment type="caution">
    <text evidence="7">The sequence shown here is derived from an EMBL/GenBank/DDBJ whole genome shotgun (WGS) entry which is preliminary data.</text>
</comment>
<organism evidence="7 8">
    <name type="scientific">Chromobacterium subtsugae</name>
    <dbReference type="NCBI Taxonomy" id="251747"/>
    <lineage>
        <taxon>Bacteria</taxon>
        <taxon>Pseudomonadati</taxon>
        <taxon>Pseudomonadota</taxon>
        <taxon>Betaproteobacteria</taxon>
        <taxon>Neisseriales</taxon>
        <taxon>Chromobacteriaceae</taxon>
        <taxon>Chromobacterium</taxon>
    </lineage>
</organism>
<evidence type="ECO:0000313" key="7">
    <source>
        <dbReference type="EMBL" id="MBW8289080.1"/>
    </source>
</evidence>
<sequence length="267" mass="29615">MANIREFSVGHCTHPSCMALKGSGLASRCFPSRAYLIETRSRLYLWDTGYAEHFIDATRRGIYRLYPLVTPVFFNADDSLRGQLRRIGVNPDDIHALLLSHFHADHIAGLRDFPQARLLASGAGWRAVRGLTGLTALRQAFVPALLPADIDSRLECVEAQPRVALPPELAPFSHGWDVSGDGEILVVELPGHAVGHLGAFVRTEAGWTLLASDAAWAVEGYAQLRGPSELSFLIQHNRRDYYQTLGKLHALHRRGQVDIRLTHQEAN</sequence>
<evidence type="ECO:0000313" key="8">
    <source>
        <dbReference type="Proteomes" id="UP000711178"/>
    </source>
</evidence>
<evidence type="ECO:0000256" key="4">
    <source>
        <dbReference type="ARBA" id="ARBA00022801"/>
    </source>
</evidence>
<dbReference type="RefSeq" id="WP_043573491.1">
    <property type="nucleotide sequence ID" value="NZ_CP142381.1"/>
</dbReference>
<feature type="domain" description="Metallo-beta-lactamase" evidence="6">
    <location>
        <begin position="31"/>
        <end position="263"/>
    </location>
</feature>
<reference evidence="7 8" key="1">
    <citation type="submission" date="2021-05" db="EMBL/GenBank/DDBJ databases">
        <title>Draft Whole Genome Sequencing Of Biosensor Chromobacterium violaceum Strain CV026 Reveals A Regulatory RNA In Chromobacterium violaceum Phenotype Regulatory Network.</title>
        <authorList>
            <person name="Hong K.W."/>
            <person name="Chan K.G."/>
            <person name="Chang C.-Y."/>
        </authorList>
    </citation>
    <scope>NUCLEOTIDE SEQUENCE [LARGE SCALE GENOMIC DNA]</scope>
    <source>
        <strain evidence="7 8">ATCC 31532</strain>
    </source>
</reference>
<name>A0ABS7FG81_9NEIS</name>
<dbReference type="InterPro" id="IPR001279">
    <property type="entry name" value="Metallo-B-lactamas"/>
</dbReference>
<proteinExistence type="inferred from homology"/>
<dbReference type="Proteomes" id="UP000711178">
    <property type="component" value="Unassembled WGS sequence"/>
</dbReference>
<evidence type="ECO:0000256" key="2">
    <source>
        <dbReference type="ARBA" id="ARBA00007749"/>
    </source>
</evidence>